<dbReference type="PANTHER" id="PTHR11362:SF82">
    <property type="entry name" value="PHOSPHATIDYLETHANOLAMINE-BINDING PROTEIN 4"/>
    <property type="match status" value="1"/>
</dbReference>
<protein>
    <recommendedName>
        <fullName evidence="4">Phosphatidylethanolamine-binding protein</fullName>
    </recommendedName>
</protein>
<dbReference type="AlphaFoldDB" id="A0A8W7K9H2"/>
<reference evidence="2" key="2">
    <citation type="submission" date="2022-08" db="UniProtKB">
        <authorList>
            <consortium name="EnsemblMetazoa"/>
        </authorList>
    </citation>
    <scope>IDENTIFICATION</scope>
    <source>
        <strain evidence="2">STECLA/ALBI9_A</strain>
    </source>
</reference>
<evidence type="ECO:0008006" key="4">
    <source>
        <dbReference type="Google" id="ProtNLM"/>
    </source>
</evidence>
<keyword evidence="3" id="KW-1185">Reference proteome</keyword>
<dbReference type="GeneID" id="118458812"/>
<sequence>MNRRQPARPERPSGASVLVLLLVVLVLGPASAADETGSLTTVTTTTSEAFERNQIVPDLLESAPQDALKVTYPSGVEVSLGNELTPTQVKDKPTLQWTTKPDTLYTVLMADPDAPSRSNPEMRSWKHWVVGNVPGTQLDQGTVLADYVGSGPPQGTGLHRYVFLVYQQPANLTFDETVLSSRNPNRGKWSPEAFAIKYQLGDPIAGNFYQAQYDDYVPELYASFTES</sequence>
<dbReference type="InterPro" id="IPR035810">
    <property type="entry name" value="PEBP_euk"/>
</dbReference>
<dbReference type="OrthoDB" id="2506647at2759"/>
<feature type="signal peptide" evidence="1">
    <location>
        <begin position="1"/>
        <end position="32"/>
    </location>
</feature>
<feature type="chain" id="PRO_5036445688" description="Phosphatidylethanolamine-binding protein" evidence="1">
    <location>
        <begin position="33"/>
        <end position="227"/>
    </location>
</feature>
<proteinExistence type="predicted"/>
<name>A0A8W7K9H2_ANOAL</name>
<dbReference type="CDD" id="cd00866">
    <property type="entry name" value="PEBP_euk"/>
    <property type="match status" value="1"/>
</dbReference>
<dbReference type="SUPFAM" id="SSF49777">
    <property type="entry name" value="PEBP-like"/>
    <property type="match status" value="1"/>
</dbReference>
<keyword evidence="1" id="KW-0732">Signal</keyword>
<dbReference type="EnsemblMetazoa" id="AALB016642-RA">
    <property type="protein sequence ID" value="AALB016642-PA"/>
    <property type="gene ID" value="AALB016642"/>
</dbReference>
<dbReference type="InterPro" id="IPR036610">
    <property type="entry name" value="PEBP-like_sf"/>
</dbReference>
<dbReference type="Gene3D" id="3.90.280.10">
    <property type="entry name" value="PEBP-like"/>
    <property type="match status" value="1"/>
</dbReference>
<evidence type="ECO:0000313" key="2">
    <source>
        <dbReference type="EnsemblMetazoa" id="AALB016642-PA"/>
    </source>
</evidence>
<dbReference type="InterPro" id="IPR008914">
    <property type="entry name" value="PEBP"/>
</dbReference>
<dbReference type="PANTHER" id="PTHR11362">
    <property type="entry name" value="PHOSPHATIDYLETHANOLAMINE-BINDING PROTEIN"/>
    <property type="match status" value="1"/>
</dbReference>
<dbReference type="Proteomes" id="UP000069272">
    <property type="component" value="Chromosome 2R"/>
</dbReference>
<evidence type="ECO:0000313" key="3">
    <source>
        <dbReference type="Proteomes" id="UP000069272"/>
    </source>
</evidence>
<dbReference type="KEGG" id="aali:118458812"/>
<reference evidence="2 3" key="1">
    <citation type="journal article" date="2017" name="G3 (Bethesda)">
        <title>The Physical Genome Mapping of Anopheles albimanus Corrected Scaffold Misassemblies and Identified Interarm Rearrangements in Genus Anopheles.</title>
        <authorList>
            <person name="Artemov G.N."/>
            <person name="Peery A.N."/>
            <person name="Jiang X."/>
            <person name="Tu Z."/>
            <person name="Stegniy V.N."/>
            <person name="Sharakhova M.V."/>
            <person name="Sharakhov I.V."/>
        </authorList>
    </citation>
    <scope>NUCLEOTIDE SEQUENCE [LARGE SCALE GENOMIC DNA]</scope>
    <source>
        <strain evidence="2 3">ALBI9_A</strain>
    </source>
</reference>
<evidence type="ECO:0000256" key="1">
    <source>
        <dbReference type="SAM" id="SignalP"/>
    </source>
</evidence>
<accession>A0A8W7K9H2</accession>
<dbReference type="RefSeq" id="XP_035777575.1">
    <property type="nucleotide sequence ID" value="XM_035921682.1"/>
</dbReference>
<organism evidence="2 3">
    <name type="scientific">Anopheles albimanus</name>
    <name type="common">New world malaria mosquito</name>
    <dbReference type="NCBI Taxonomy" id="7167"/>
    <lineage>
        <taxon>Eukaryota</taxon>
        <taxon>Metazoa</taxon>
        <taxon>Ecdysozoa</taxon>
        <taxon>Arthropoda</taxon>
        <taxon>Hexapoda</taxon>
        <taxon>Insecta</taxon>
        <taxon>Pterygota</taxon>
        <taxon>Neoptera</taxon>
        <taxon>Endopterygota</taxon>
        <taxon>Diptera</taxon>
        <taxon>Nematocera</taxon>
        <taxon>Culicoidea</taxon>
        <taxon>Culicidae</taxon>
        <taxon>Anophelinae</taxon>
        <taxon>Anopheles</taxon>
    </lineage>
</organism>
<dbReference type="Pfam" id="PF01161">
    <property type="entry name" value="PBP"/>
    <property type="match status" value="1"/>
</dbReference>